<evidence type="ECO:0000256" key="4">
    <source>
        <dbReference type="ARBA" id="ARBA00022737"/>
    </source>
</evidence>
<evidence type="ECO:0000256" key="2">
    <source>
        <dbReference type="ARBA" id="ARBA00022490"/>
    </source>
</evidence>
<keyword evidence="2" id="KW-0963">Cytoplasm</keyword>
<evidence type="ECO:0000313" key="6">
    <source>
        <dbReference type="Proteomes" id="UP000541811"/>
    </source>
</evidence>
<comment type="subcellular location">
    <subcellularLocation>
        <location evidence="1">Cytoplasm</location>
    </subcellularLocation>
</comment>
<dbReference type="Proteomes" id="UP000541811">
    <property type="component" value="Unassembled WGS sequence"/>
</dbReference>
<dbReference type="AlphaFoldDB" id="A0A7L0HZS4"/>
<dbReference type="InterPro" id="IPR050694">
    <property type="entry name" value="LRRC14/PRAME"/>
</dbReference>
<sequence>MHSLLFLCARRLVGHRPATHRALDVVPTELYPVLFQAAFLDERTLALQDLVGTWPFPVLSFQWLLGRRGHQGDRHPLLGEKPSKLCVQAVILAVVARLRRALEEPCRDTSESRCRLKVLDVTGLQSDDTDRGPEWMSLWSCTVALAKACVEVSKHHHECLKRHSKRHKGPSGASAAAPRPLDVEVRADLFVNSTSFNVLRDALQTAGPLRLKCRDFHAEELPVASIVSLLELLEPTGVRRVDLRFNNLGLTGLCAVLPHLARFTGLLSLKLPYSNVNVRRVATEAGLRCLATHLGRLLCLKELNLGSSRLSGKLRQLLGDLRSPLESLELAACFLLPSDFTFLSRSLHAPALKKLDLSGHDFSQNLLQHLQHLLEETSASLLHLDLMECRLTDACLESLLPALCRCSRLRCLGLFGNPISTAGLKNLVRKSVVLPDLGLVVYPYPSDCFALEPPWPLAALPFEEAVDGERLAALGAELGRMLASSGRAHAVWTTSLCRHGALDYFAL</sequence>
<feature type="non-terminal residue" evidence="5">
    <location>
        <position position="1"/>
    </location>
</feature>
<dbReference type="SUPFAM" id="SSF52047">
    <property type="entry name" value="RNI-like"/>
    <property type="match status" value="1"/>
</dbReference>
<feature type="non-terminal residue" evidence="5">
    <location>
        <position position="507"/>
    </location>
</feature>
<gene>
    <name evidence="5" type="primary">Lrrc14</name>
    <name evidence="5" type="ORF">AREINT_R14390</name>
</gene>
<dbReference type="GO" id="GO:0005737">
    <property type="term" value="C:cytoplasm"/>
    <property type="evidence" value="ECO:0007669"/>
    <property type="project" value="UniProtKB-SubCell"/>
</dbReference>
<keyword evidence="3" id="KW-0433">Leucine-rich repeat</keyword>
<evidence type="ECO:0000256" key="1">
    <source>
        <dbReference type="ARBA" id="ARBA00004496"/>
    </source>
</evidence>
<evidence type="ECO:0000256" key="3">
    <source>
        <dbReference type="ARBA" id="ARBA00022614"/>
    </source>
</evidence>
<reference evidence="5 6" key="1">
    <citation type="submission" date="2019-09" db="EMBL/GenBank/DDBJ databases">
        <title>Bird 10,000 Genomes (B10K) Project - Family phase.</title>
        <authorList>
            <person name="Zhang G."/>
        </authorList>
    </citation>
    <scope>NUCLEOTIDE SEQUENCE [LARGE SCALE GENOMIC DNA]</scope>
    <source>
        <strain evidence="5">B10K-DU-005-73</strain>
        <tissue evidence="5">Liver</tissue>
    </source>
</reference>
<accession>A0A7L0HZS4</accession>
<dbReference type="Gene3D" id="3.80.10.10">
    <property type="entry name" value="Ribonuclease Inhibitor"/>
    <property type="match status" value="1"/>
</dbReference>
<name>A0A7L0HZS4_AREIN</name>
<comment type="caution">
    <text evidence="5">The sequence shown here is derived from an EMBL/GenBank/DDBJ whole genome shotgun (WGS) entry which is preliminary data.</text>
</comment>
<evidence type="ECO:0000313" key="5">
    <source>
        <dbReference type="EMBL" id="NXK25068.1"/>
    </source>
</evidence>
<proteinExistence type="predicted"/>
<dbReference type="EMBL" id="VXAK01019069">
    <property type="protein sequence ID" value="NXK25068.1"/>
    <property type="molecule type" value="Genomic_DNA"/>
</dbReference>
<organism evidence="5 6">
    <name type="scientific">Arenaria interpres</name>
    <name type="common">Ruddy turnstone</name>
    <name type="synonym">Tringa interpres</name>
    <dbReference type="NCBI Taxonomy" id="54971"/>
    <lineage>
        <taxon>Eukaryota</taxon>
        <taxon>Metazoa</taxon>
        <taxon>Chordata</taxon>
        <taxon>Craniata</taxon>
        <taxon>Vertebrata</taxon>
        <taxon>Euteleostomi</taxon>
        <taxon>Archelosauria</taxon>
        <taxon>Archosauria</taxon>
        <taxon>Dinosauria</taxon>
        <taxon>Saurischia</taxon>
        <taxon>Theropoda</taxon>
        <taxon>Coelurosauria</taxon>
        <taxon>Aves</taxon>
        <taxon>Neognathae</taxon>
        <taxon>Neoaves</taxon>
        <taxon>Charadriiformes</taxon>
        <taxon>Scolopacidae</taxon>
        <taxon>Arenaria</taxon>
    </lineage>
</organism>
<keyword evidence="6" id="KW-1185">Reference proteome</keyword>
<dbReference type="InterPro" id="IPR032675">
    <property type="entry name" value="LRR_dom_sf"/>
</dbReference>
<protein>
    <submittedName>
        <fullName evidence="5">LRC14 protein</fullName>
    </submittedName>
</protein>
<dbReference type="PANTHER" id="PTHR14224">
    <property type="entry name" value="SIMILAR TO PREFERENTIALLY EXPRESSED ANTIGEN IN MELANOMA-LIKE 3"/>
    <property type="match status" value="1"/>
</dbReference>
<dbReference type="PANTHER" id="PTHR14224:SF9">
    <property type="entry name" value="LEUCINE-RICH REPEAT-CONTAINING PROTEIN 14"/>
    <property type="match status" value="1"/>
</dbReference>
<keyword evidence="4" id="KW-0677">Repeat</keyword>